<evidence type="ECO:0000313" key="11">
    <source>
        <dbReference type="Proteomes" id="UP001174694"/>
    </source>
</evidence>
<evidence type="ECO:0000256" key="7">
    <source>
        <dbReference type="SAM" id="MobiDB-lite"/>
    </source>
</evidence>
<feature type="region of interest" description="Disordered" evidence="7">
    <location>
        <begin position="1"/>
        <end position="80"/>
    </location>
</feature>
<feature type="transmembrane region" description="Helical" evidence="8">
    <location>
        <begin position="354"/>
        <end position="374"/>
    </location>
</feature>
<feature type="transmembrane region" description="Helical" evidence="8">
    <location>
        <begin position="213"/>
        <end position="231"/>
    </location>
</feature>
<keyword evidence="3" id="KW-1003">Cell membrane</keyword>
<feature type="domain" description="Major facilitator superfamily (MFS) profile" evidence="9">
    <location>
        <begin position="88"/>
        <end position="522"/>
    </location>
</feature>
<proteinExistence type="inferred from homology"/>
<dbReference type="InterPro" id="IPR036259">
    <property type="entry name" value="MFS_trans_sf"/>
</dbReference>
<dbReference type="AlphaFoldDB" id="A0AA38RM71"/>
<feature type="compositionally biased region" description="Low complexity" evidence="7">
    <location>
        <begin position="21"/>
        <end position="31"/>
    </location>
</feature>
<feature type="transmembrane region" description="Helical" evidence="8">
    <location>
        <begin position="424"/>
        <end position="444"/>
    </location>
</feature>
<feature type="transmembrane region" description="Helical" evidence="8">
    <location>
        <begin position="243"/>
        <end position="263"/>
    </location>
</feature>
<dbReference type="Gene3D" id="1.20.1250.20">
    <property type="entry name" value="MFS general substrate transporter like domains"/>
    <property type="match status" value="1"/>
</dbReference>
<keyword evidence="11" id="KW-1185">Reference proteome</keyword>
<dbReference type="CDD" id="cd17323">
    <property type="entry name" value="MFS_Tpo1_MDR_like"/>
    <property type="match status" value="1"/>
</dbReference>
<comment type="similarity">
    <text evidence="2">Belongs to the major facilitator superfamily.</text>
</comment>
<comment type="caution">
    <text evidence="10">The sequence shown here is derived from an EMBL/GenBank/DDBJ whole genome shotgun (WGS) entry which is preliminary data.</text>
</comment>
<organism evidence="10 11">
    <name type="scientific">Pleurostoma richardsiae</name>
    <dbReference type="NCBI Taxonomy" id="41990"/>
    <lineage>
        <taxon>Eukaryota</taxon>
        <taxon>Fungi</taxon>
        <taxon>Dikarya</taxon>
        <taxon>Ascomycota</taxon>
        <taxon>Pezizomycotina</taxon>
        <taxon>Sordariomycetes</taxon>
        <taxon>Sordariomycetidae</taxon>
        <taxon>Calosphaeriales</taxon>
        <taxon>Pleurostomataceae</taxon>
        <taxon>Pleurostoma</taxon>
    </lineage>
</organism>
<keyword evidence="5 8" id="KW-1133">Transmembrane helix</keyword>
<evidence type="ECO:0000256" key="3">
    <source>
        <dbReference type="ARBA" id="ARBA00022475"/>
    </source>
</evidence>
<dbReference type="PANTHER" id="PTHR23502">
    <property type="entry name" value="MAJOR FACILITATOR SUPERFAMILY"/>
    <property type="match status" value="1"/>
</dbReference>
<comment type="subcellular location">
    <subcellularLocation>
        <location evidence="1">Cell membrane</location>
        <topology evidence="1">Multi-pass membrane protein</topology>
    </subcellularLocation>
</comment>
<dbReference type="GO" id="GO:0005886">
    <property type="term" value="C:plasma membrane"/>
    <property type="evidence" value="ECO:0007669"/>
    <property type="project" value="UniProtKB-SubCell"/>
</dbReference>
<feature type="transmembrane region" description="Helical" evidence="8">
    <location>
        <begin position="492"/>
        <end position="513"/>
    </location>
</feature>
<dbReference type="InterPro" id="IPR020846">
    <property type="entry name" value="MFS_dom"/>
</dbReference>
<dbReference type="PANTHER" id="PTHR23502:SF135">
    <property type="entry name" value="MAJOR FACILITATOR SUPERFAMILY (MFS) PROFILE DOMAIN-CONTAINING PROTEIN-RELATED"/>
    <property type="match status" value="1"/>
</dbReference>
<dbReference type="Pfam" id="PF07690">
    <property type="entry name" value="MFS_1"/>
    <property type="match status" value="1"/>
</dbReference>
<evidence type="ECO:0000256" key="8">
    <source>
        <dbReference type="SAM" id="Phobius"/>
    </source>
</evidence>
<evidence type="ECO:0000256" key="6">
    <source>
        <dbReference type="ARBA" id="ARBA00023136"/>
    </source>
</evidence>
<feature type="transmembrane region" description="Helical" evidence="8">
    <location>
        <begin position="86"/>
        <end position="103"/>
    </location>
</feature>
<dbReference type="InterPro" id="IPR011701">
    <property type="entry name" value="MFS"/>
</dbReference>
<name>A0AA38RM71_9PEZI</name>
<reference evidence="10" key="1">
    <citation type="submission" date="2022-07" db="EMBL/GenBank/DDBJ databases">
        <title>Fungi with potential for degradation of polypropylene.</title>
        <authorList>
            <person name="Gostincar C."/>
        </authorList>
    </citation>
    <scope>NUCLEOTIDE SEQUENCE</scope>
    <source>
        <strain evidence="10">EXF-13308</strain>
    </source>
</reference>
<evidence type="ECO:0000259" key="9">
    <source>
        <dbReference type="PROSITE" id="PS50850"/>
    </source>
</evidence>
<keyword evidence="6 8" id="KW-0472">Membrane</keyword>
<dbReference type="PROSITE" id="PS50850">
    <property type="entry name" value="MFS"/>
    <property type="match status" value="1"/>
</dbReference>
<feature type="transmembrane region" description="Helical" evidence="8">
    <location>
        <begin position="179"/>
        <end position="201"/>
    </location>
</feature>
<evidence type="ECO:0000256" key="4">
    <source>
        <dbReference type="ARBA" id="ARBA00022692"/>
    </source>
</evidence>
<evidence type="ECO:0000256" key="1">
    <source>
        <dbReference type="ARBA" id="ARBA00004651"/>
    </source>
</evidence>
<protein>
    <submittedName>
        <fullName evidence="10">MFS general substrate transporter</fullName>
    </submittedName>
</protein>
<feature type="transmembrane region" description="Helical" evidence="8">
    <location>
        <begin position="313"/>
        <end position="334"/>
    </location>
</feature>
<feature type="transmembrane region" description="Helical" evidence="8">
    <location>
        <begin position="155"/>
        <end position="173"/>
    </location>
</feature>
<feature type="transmembrane region" description="Helical" evidence="8">
    <location>
        <begin position="399"/>
        <end position="418"/>
    </location>
</feature>
<sequence length="527" mass="56823">MAAANLSEASTATGVDGHGSSGDSISDPPADQAAIFRPGEAASQPEEAGLAEKGRSGGEDGDAFAVDWDGPTDPANPRNWSRTRKTASVVLVSCFVFYSNLATTMFAPGADSLAKEFGVTNDTVIALTVTIAVLGFSMGPLVFAPASELFGRVPIYNVCGTIYVAFTIGLALSKNVAMFLVFRFICGCAASAFMTCGGGTIADLLPPQERGRAAAVFSAGPLLGPVIGPIIGGFVTEKIGWRWTFWLITIVSGIVTSVAAILMRETNASVLLSRKAARLRKETGNDNYHPINEKNIPVKQLVRRALVRPLRMLVFSPMVLLIALYLALIFGMMYLLFATFPSVFQDTYGFNEGISGLCYLGLGLGLVIGLQMFGRLSDRLLQPRNGDQVNQTVRPERRLILMMWFCPAVPAGIFWYGWTTYYKTHWIVPIIGTGFIGLGALFIFTSPQVYMMDMFGPEGAASALGAITLVRNLSGAFLALAAPSLYARLGLGWGNSVLGFIILAFTPVPFLFYRYGEWLRDRFPVKL</sequence>
<dbReference type="FunFam" id="1.20.1250.20:FF:000011">
    <property type="entry name" value="MFS multidrug transporter, putative"/>
    <property type="match status" value="1"/>
</dbReference>
<dbReference type="GO" id="GO:0022857">
    <property type="term" value="F:transmembrane transporter activity"/>
    <property type="evidence" value="ECO:0007669"/>
    <property type="project" value="InterPro"/>
</dbReference>
<evidence type="ECO:0000313" key="10">
    <source>
        <dbReference type="EMBL" id="KAJ9150670.1"/>
    </source>
</evidence>
<keyword evidence="4 8" id="KW-0812">Transmembrane</keyword>
<accession>A0AA38RM71</accession>
<dbReference type="Proteomes" id="UP001174694">
    <property type="component" value="Unassembled WGS sequence"/>
</dbReference>
<dbReference type="EMBL" id="JANBVO010000007">
    <property type="protein sequence ID" value="KAJ9150670.1"/>
    <property type="molecule type" value="Genomic_DNA"/>
</dbReference>
<evidence type="ECO:0000256" key="2">
    <source>
        <dbReference type="ARBA" id="ARBA00008335"/>
    </source>
</evidence>
<feature type="transmembrane region" description="Helical" evidence="8">
    <location>
        <begin position="464"/>
        <end position="486"/>
    </location>
</feature>
<evidence type="ECO:0000256" key="5">
    <source>
        <dbReference type="ARBA" id="ARBA00022989"/>
    </source>
</evidence>
<gene>
    <name evidence="10" type="ORF">NKR23_g3429</name>
</gene>
<feature type="transmembrane region" description="Helical" evidence="8">
    <location>
        <begin position="123"/>
        <end position="143"/>
    </location>
</feature>
<dbReference type="SUPFAM" id="SSF103473">
    <property type="entry name" value="MFS general substrate transporter"/>
    <property type="match status" value="1"/>
</dbReference>